<protein>
    <recommendedName>
        <fullName evidence="7">Thiamine pyrophosphokinase</fullName>
        <ecNumber evidence="7">2.7.6.2</ecNumber>
    </recommendedName>
</protein>
<evidence type="ECO:0000256" key="5">
    <source>
        <dbReference type="ARBA" id="ARBA00022777"/>
    </source>
</evidence>
<evidence type="ECO:0000259" key="8">
    <source>
        <dbReference type="SMART" id="SM00983"/>
    </source>
</evidence>
<dbReference type="SUPFAM" id="SSF63862">
    <property type="entry name" value="Thiamin pyrophosphokinase, substrate-binding domain"/>
    <property type="match status" value="1"/>
</dbReference>
<dbReference type="UniPathway" id="UPA00060">
    <property type="reaction ID" value="UER00597"/>
</dbReference>
<accession>A0A2C5XAK7</accession>
<dbReference type="Pfam" id="PF04263">
    <property type="entry name" value="TPK_catalytic"/>
    <property type="match status" value="1"/>
</dbReference>
<comment type="catalytic activity">
    <reaction evidence="7">
        <text>thiamine + ATP = thiamine diphosphate + AMP + H(+)</text>
        <dbReference type="Rhea" id="RHEA:11576"/>
        <dbReference type="ChEBI" id="CHEBI:15378"/>
        <dbReference type="ChEBI" id="CHEBI:18385"/>
        <dbReference type="ChEBI" id="CHEBI:30616"/>
        <dbReference type="ChEBI" id="CHEBI:58937"/>
        <dbReference type="ChEBI" id="CHEBI:456215"/>
    </reaction>
</comment>
<comment type="caution">
    <text evidence="9">The sequence shown here is derived from an EMBL/GenBank/DDBJ whole genome shotgun (WGS) entry which is preliminary data.</text>
</comment>
<dbReference type="EMBL" id="APWK03000003">
    <property type="protein sequence ID" value="PHH56108.1"/>
    <property type="molecule type" value="Genomic_DNA"/>
</dbReference>
<gene>
    <name evidence="9" type="primary">TPK3</name>
    <name evidence="9" type="ORF">CFIMG_003468RA</name>
</gene>
<evidence type="ECO:0000256" key="4">
    <source>
        <dbReference type="ARBA" id="ARBA00022741"/>
    </source>
</evidence>
<dbReference type="GO" id="GO:0005524">
    <property type="term" value="F:ATP binding"/>
    <property type="evidence" value="ECO:0007669"/>
    <property type="project" value="UniProtKB-UniRule"/>
</dbReference>
<dbReference type="STRING" id="1035309.A0A2C5XAK7"/>
<name>A0A2C5XAK7_9PEZI</name>
<dbReference type="SMART" id="SM00983">
    <property type="entry name" value="TPK_B1_binding"/>
    <property type="match status" value="1"/>
</dbReference>
<evidence type="ECO:0000256" key="6">
    <source>
        <dbReference type="ARBA" id="ARBA00022840"/>
    </source>
</evidence>
<comment type="similarity">
    <text evidence="2 7">Belongs to the thiamine pyrophosphokinase family.</text>
</comment>
<comment type="pathway">
    <text evidence="1 7">Cofactor biosynthesis; thiamine diphosphate biosynthesis; thiamine diphosphate from thiamine: step 1/1.</text>
</comment>
<evidence type="ECO:0000256" key="1">
    <source>
        <dbReference type="ARBA" id="ARBA00005078"/>
    </source>
</evidence>
<sequence length="270" mass="28995">MSSTVTQWDVIGRLKAAATEAQSPAMIILNQPIVHTPLLETLFSSSYLHAGQPRVAADGGATQLFKVINKTRINGQPSPYDSLDIIVGDLDSVTAEALEYFARTAKPAQVIKIADQNSTDFGKAIKLIREADTSAPRDIIAIGGCGGRVDQGVAQLHHLYLFQSSVSRIFLLNSESVTFLLAPGKHILRVKDGATDIFGKHVGILPMDGTAHITTSGLEWDVTNWETSFAGAMSTSNHVLPETTHIEVETDNAVLFTIALRDALVTSDSS</sequence>
<dbReference type="InterPro" id="IPR007373">
    <property type="entry name" value="Thiamin_PyroPKinase_B1-bd"/>
</dbReference>
<evidence type="ECO:0000313" key="10">
    <source>
        <dbReference type="Proteomes" id="UP000222788"/>
    </source>
</evidence>
<dbReference type="GO" id="GO:0016301">
    <property type="term" value="F:kinase activity"/>
    <property type="evidence" value="ECO:0007669"/>
    <property type="project" value="UniProtKB-UniRule"/>
</dbReference>
<dbReference type="GO" id="GO:0004788">
    <property type="term" value="F:thiamine diphosphokinase activity"/>
    <property type="evidence" value="ECO:0007669"/>
    <property type="project" value="UniProtKB-UniRule"/>
</dbReference>
<evidence type="ECO:0000256" key="7">
    <source>
        <dbReference type="PIRNR" id="PIRNR031057"/>
    </source>
</evidence>
<dbReference type="InterPro" id="IPR016966">
    <property type="entry name" value="Thiamin_pyrophosphokinase_euk"/>
</dbReference>
<dbReference type="AlphaFoldDB" id="A0A2C5XAK7"/>
<dbReference type="InterPro" id="IPR006282">
    <property type="entry name" value="Thi_PPkinase"/>
</dbReference>
<dbReference type="InterPro" id="IPR007371">
    <property type="entry name" value="TPK_catalytic"/>
</dbReference>
<dbReference type="InterPro" id="IPR036371">
    <property type="entry name" value="TPK_B1-bd_sf"/>
</dbReference>
<dbReference type="CDD" id="cd07995">
    <property type="entry name" value="TPK"/>
    <property type="match status" value="1"/>
</dbReference>
<dbReference type="GO" id="GO:0009229">
    <property type="term" value="P:thiamine diphosphate biosynthetic process"/>
    <property type="evidence" value="ECO:0007669"/>
    <property type="project" value="UniProtKB-UniRule"/>
</dbReference>
<dbReference type="GO" id="GO:0030975">
    <property type="term" value="F:thiamine binding"/>
    <property type="evidence" value="ECO:0007669"/>
    <property type="project" value="UniProtKB-UniRule"/>
</dbReference>
<dbReference type="Pfam" id="PF04265">
    <property type="entry name" value="TPK_B1_binding"/>
    <property type="match status" value="1"/>
</dbReference>
<feature type="domain" description="Thiamin pyrophosphokinase thiamin-binding" evidence="8">
    <location>
        <begin position="184"/>
        <end position="254"/>
    </location>
</feature>
<dbReference type="EC" id="2.7.6.2" evidence="7"/>
<organism evidence="9 10">
    <name type="scientific">Ceratocystis fimbriata CBS 114723</name>
    <dbReference type="NCBI Taxonomy" id="1035309"/>
    <lineage>
        <taxon>Eukaryota</taxon>
        <taxon>Fungi</taxon>
        <taxon>Dikarya</taxon>
        <taxon>Ascomycota</taxon>
        <taxon>Pezizomycotina</taxon>
        <taxon>Sordariomycetes</taxon>
        <taxon>Hypocreomycetidae</taxon>
        <taxon>Microascales</taxon>
        <taxon>Ceratocystidaceae</taxon>
        <taxon>Ceratocystis</taxon>
    </lineage>
</organism>
<dbReference type="GO" id="GO:0006772">
    <property type="term" value="P:thiamine metabolic process"/>
    <property type="evidence" value="ECO:0007669"/>
    <property type="project" value="InterPro"/>
</dbReference>
<dbReference type="SUPFAM" id="SSF63999">
    <property type="entry name" value="Thiamin pyrophosphokinase, catalytic domain"/>
    <property type="match status" value="1"/>
</dbReference>
<dbReference type="InterPro" id="IPR036759">
    <property type="entry name" value="TPK_catalytic_sf"/>
</dbReference>
<dbReference type="PANTHER" id="PTHR13622">
    <property type="entry name" value="THIAMIN PYROPHOSPHOKINASE"/>
    <property type="match status" value="1"/>
</dbReference>
<dbReference type="PIRSF" id="PIRSF031057">
    <property type="entry name" value="Thiamin_pyrophosphokinase"/>
    <property type="match status" value="1"/>
</dbReference>
<keyword evidence="6 7" id="KW-0067">ATP-binding</keyword>
<reference evidence="9 10" key="1">
    <citation type="journal article" date="2013" name="Fungal Biol.">
        <title>Analysis of microsatellite markers in the genome of the plant pathogen Ceratocystis fimbriata.</title>
        <authorList>
            <person name="Simpson M.C."/>
            <person name="Wilken P.M."/>
            <person name="Coetzee M.P."/>
            <person name="Wingfield M.J."/>
            <person name="Wingfield B.D."/>
        </authorList>
    </citation>
    <scope>NUCLEOTIDE SEQUENCE [LARGE SCALE GENOMIC DNA]</scope>
    <source>
        <strain evidence="9 10">CBS 114723</strain>
    </source>
</reference>
<keyword evidence="3 7" id="KW-0808">Transferase</keyword>
<keyword evidence="10" id="KW-1185">Reference proteome</keyword>
<evidence type="ECO:0000256" key="2">
    <source>
        <dbReference type="ARBA" id="ARBA00006785"/>
    </source>
</evidence>
<evidence type="ECO:0000313" key="9">
    <source>
        <dbReference type="EMBL" id="PHH56108.1"/>
    </source>
</evidence>
<dbReference type="PANTHER" id="PTHR13622:SF8">
    <property type="entry name" value="THIAMIN PYROPHOSPHOKINASE 1"/>
    <property type="match status" value="1"/>
</dbReference>
<dbReference type="Proteomes" id="UP000222788">
    <property type="component" value="Unassembled WGS sequence"/>
</dbReference>
<keyword evidence="4 7" id="KW-0547">Nucleotide-binding</keyword>
<evidence type="ECO:0000256" key="3">
    <source>
        <dbReference type="ARBA" id="ARBA00022679"/>
    </source>
</evidence>
<reference evidence="9 10" key="2">
    <citation type="journal article" date="2013" name="IMA Fungus">
        <title>IMA Genome-F 1: Ceratocystis fimbriata: Draft nuclear genome sequence for the plant pathogen, Ceratocystis fimbriata.</title>
        <authorList>
            <person name="Wilken P.M."/>
            <person name="Steenkamp E.T."/>
            <person name="Wingfield M.J."/>
            <person name="de Beer Z.W."/>
            <person name="Wingfield B.D."/>
        </authorList>
    </citation>
    <scope>NUCLEOTIDE SEQUENCE [LARGE SCALE GENOMIC DNA]</scope>
    <source>
        <strain evidence="9 10">CBS 114723</strain>
    </source>
</reference>
<dbReference type="NCBIfam" id="TIGR01378">
    <property type="entry name" value="thi_PPkinase"/>
    <property type="match status" value="1"/>
</dbReference>
<proteinExistence type="inferred from homology"/>
<dbReference type="Gene3D" id="3.40.50.10240">
    <property type="entry name" value="Thiamin pyrophosphokinase, catalytic domain"/>
    <property type="match status" value="1"/>
</dbReference>
<dbReference type="OrthoDB" id="25149at2759"/>
<keyword evidence="5 7" id="KW-0418">Kinase</keyword>